<reference evidence="8" key="1">
    <citation type="submission" date="2022-08" db="UniProtKB">
        <authorList>
            <consortium name="EnsemblMetazoa"/>
        </authorList>
    </citation>
    <scope>IDENTIFICATION</scope>
    <source>
        <strain evidence="8">05x7-T-G4-1.051#20</strain>
    </source>
</reference>
<dbReference type="Pfam" id="PF05463">
    <property type="entry name" value="Sclerostin"/>
    <property type="match status" value="1"/>
</dbReference>
<evidence type="ECO:0000256" key="7">
    <source>
        <dbReference type="ARBA" id="ARBA00023180"/>
    </source>
</evidence>
<evidence type="ECO:0000256" key="5">
    <source>
        <dbReference type="ARBA" id="ARBA00022729"/>
    </source>
</evidence>
<dbReference type="GO" id="GO:0036122">
    <property type="term" value="F:BMP binding"/>
    <property type="evidence" value="ECO:0007669"/>
    <property type="project" value="TreeGrafter"/>
</dbReference>
<dbReference type="PANTHER" id="PTHR14903">
    <property type="entry name" value="SCLEROSTIN-RELATED"/>
    <property type="match status" value="1"/>
</dbReference>
<protein>
    <submittedName>
        <fullName evidence="8">Uncharacterized protein</fullName>
    </submittedName>
</protein>
<keyword evidence="5" id="KW-0732">Signal</keyword>
<evidence type="ECO:0000313" key="9">
    <source>
        <dbReference type="Proteomes" id="UP000005408"/>
    </source>
</evidence>
<keyword evidence="9" id="KW-1185">Reference proteome</keyword>
<dbReference type="GO" id="GO:0030514">
    <property type="term" value="P:negative regulation of BMP signaling pathway"/>
    <property type="evidence" value="ECO:0007669"/>
    <property type="project" value="TreeGrafter"/>
</dbReference>
<keyword evidence="6" id="KW-1015">Disulfide bond</keyword>
<comment type="subcellular location">
    <subcellularLocation>
        <location evidence="1">Secreted</location>
    </subcellularLocation>
</comment>
<evidence type="ECO:0000256" key="2">
    <source>
        <dbReference type="ARBA" id="ARBA00007850"/>
    </source>
</evidence>
<keyword evidence="7" id="KW-0325">Glycoprotein</keyword>
<dbReference type="InterPro" id="IPR008835">
    <property type="entry name" value="Sclerostin/SOSTDC1"/>
</dbReference>
<dbReference type="GO" id="GO:0005615">
    <property type="term" value="C:extracellular space"/>
    <property type="evidence" value="ECO:0007669"/>
    <property type="project" value="InterPro"/>
</dbReference>
<dbReference type="GO" id="GO:0016055">
    <property type="term" value="P:Wnt signaling pathway"/>
    <property type="evidence" value="ECO:0007669"/>
    <property type="project" value="UniProtKB-KW"/>
</dbReference>
<dbReference type="Proteomes" id="UP000005408">
    <property type="component" value="Unassembled WGS sequence"/>
</dbReference>
<comment type="similarity">
    <text evidence="2">Belongs to the sclerostin family.</text>
</comment>
<dbReference type="InterPro" id="IPR029034">
    <property type="entry name" value="Cystine-knot_cytokine"/>
</dbReference>
<evidence type="ECO:0000256" key="4">
    <source>
        <dbReference type="ARBA" id="ARBA00022687"/>
    </source>
</evidence>
<proteinExistence type="inferred from homology"/>
<evidence type="ECO:0000313" key="8">
    <source>
        <dbReference type="EnsemblMetazoa" id="G6145.3:cds"/>
    </source>
</evidence>
<dbReference type="GO" id="GO:0030178">
    <property type="term" value="P:negative regulation of Wnt signaling pathway"/>
    <property type="evidence" value="ECO:0007669"/>
    <property type="project" value="TreeGrafter"/>
</dbReference>
<evidence type="ECO:0000256" key="1">
    <source>
        <dbReference type="ARBA" id="ARBA00004613"/>
    </source>
</evidence>
<keyword evidence="3" id="KW-0964">Secreted</keyword>
<dbReference type="EnsemblMetazoa" id="G6145.3">
    <property type="protein sequence ID" value="G6145.3:cds"/>
    <property type="gene ID" value="G6145"/>
</dbReference>
<accession>A0A8W8NK97</accession>
<dbReference type="Gene3D" id="2.10.90.10">
    <property type="entry name" value="Cystine-knot cytokines"/>
    <property type="match status" value="1"/>
</dbReference>
<evidence type="ECO:0000256" key="3">
    <source>
        <dbReference type="ARBA" id="ARBA00022525"/>
    </source>
</evidence>
<name>A0A8W8NK97_MAGGI</name>
<sequence>MDHNSLNSAQRNFTENDFKQFYSDADKVPVGCKKLRSKRYFSDGDCYSAKPIIEEVCVGSCVPVKEFDFPWWPDFVNYWSDNKQKEHRRRVNNSRPAWIKVIRDTRDSLSRLCSYLRRRARLIRYTCEKMGSMEICRDTYWEQVLR</sequence>
<keyword evidence="4" id="KW-0879">Wnt signaling pathway</keyword>
<organism evidence="8 9">
    <name type="scientific">Magallana gigas</name>
    <name type="common">Pacific oyster</name>
    <name type="synonym">Crassostrea gigas</name>
    <dbReference type="NCBI Taxonomy" id="29159"/>
    <lineage>
        <taxon>Eukaryota</taxon>
        <taxon>Metazoa</taxon>
        <taxon>Spiralia</taxon>
        <taxon>Lophotrochozoa</taxon>
        <taxon>Mollusca</taxon>
        <taxon>Bivalvia</taxon>
        <taxon>Autobranchia</taxon>
        <taxon>Pteriomorphia</taxon>
        <taxon>Ostreida</taxon>
        <taxon>Ostreoidea</taxon>
        <taxon>Ostreidae</taxon>
        <taxon>Magallana</taxon>
    </lineage>
</organism>
<dbReference type="PANTHER" id="PTHR14903:SF6">
    <property type="entry name" value="CTCK DOMAIN-CONTAINING PROTEIN"/>
    <property type="match status" value="1"/>
</dbReference>
<evidence type="ECO:0000256" key="6">
    <source>
        <dbReference type="ARBA" id="ARBA00023157"/>
    </source>
</evidence>
<dbReference type="AlphaFoldDB" id="A0A8W8NK97"/>